<keyword evidence="2" id="KW-1185">Reference proteome</keyword>
<accession>A0ABT1KWW4</accession>
<gene>
    <name evidence="1" type="ORF">NCI01_06845</name>
</gene>
<dbReference type="RefSeq" id="WP_254180718.1">
    <property type="nucleotide sequence ID" value="NZ_JANARS010000002.1"/>
</dbReference>
<organism evidence="1 2">
    <name type="scientific">Nocardioides pinisoli</name>
    <dbReference type="NCBI Taxonomy" id="2950279"/>
    <lineage>
        <taxon>Bacteria</taxon>
        <taxon>Bacillati</taxon>
        <taxon>Actinomycetota</taxon>
        <taxon>Actinomycetes</taxon>
        <taxon>Propionibacteriales</taxon>
        <taxon>Nocardioidaceae</taxon>
        <taxon>Nocardioides</taxon>
    </lineage>
</organism>
<dbReference type="Proteomes" id="UP001204524">
    <property type="component" value="Unassembled WGS sequence"/>
</dbReference>
<evidence type="ECO:0008006" key="3">
    <source>
        <dbReference type="Google" id="ProtNLM"/>
    </source>
</evidence>
<dbReference type="EMBL" id="JANARS010000002">
    <property type="protein sequence ID" value="MCP3421508.1"/>
    <property type="molecule type" value="Genomic_DNA"/>
</dbReference>
<evidence type="ECO:0000313" key="1">
    <source>
        <dbReference type="EMBL" id="MCP3421508.1"/>
    </source>
</evidence>
<sequence length="282" mass="29730">MTTSSPREASEEWRLTSDAAELWHRAGPWLAEHPLENAPLLAEVAHLLATAPTADGLACGWWAAEDGTVRGAYVQAPRHSPLMTRMPRPAVHALAAVLPRPDGLGVPDVLADEAVAAWATVGHRLSRRAAFTVHVLDEPPPVPNGAGRARIAGPEDRTLLHGWFDRLMAGLPGDPSDRSYVVEDPLDTGALVLWEVDGEPVAMCSRSRVLADTVRMGACYAPGGDSDHVEAAFGAAVAEARRHARHVTVLAAAGDEREAARLAAAGFVPAATRVALTASGDC</sequence>
<name>A0ABT1KWW4_9ACTN</name>
<proteinExistence type="predicted"/>
<comment type="caution">
    <text evidence="1">The sequence shown here is derived from an EMBL/GenBank/DDBJ whole genome shotgun (WGS) entry which is preliminary data.</text>
</comment>
<protein>
    <recommendedName>
        <fullName evidence="3">GNAT family N-acetyltransferase</fullName>
    </recommendedName>
</protein>
<reference evidence="1 2" key="1">
    <citation type="submission" date="2022-06" db="EMBL/GenBank/DDBJ databases">
        <authorList>
            <person name="So Y."/>
        </authorList>
    </citation>
    <scope>NUCLEOTIDE SEQUENCE [LARGE SCALE GENOMIC DNA]</scope>
    <source>
        <strain evidence="1 2">STR3</strain>
    </source>
</reference>
<evidence type="ECO:0000313" key="2">
    <source>
        <dbReference type="Proteomes" id="UP001204524"/>
    </source>
</evidence>